<gene>
    <name evidence="1" type="ORF">MAF45_00155</name>
</gene>
<dbReference type="RefSeq" id="WP_237977527.1">
    <property type="nucleotide sequence ID" value="NZ_JAKNCT010000001.1"/>
</dbReference>
<comment type="caution">
    <text evidence="1">The sequence shown here is derived from an EMBL/GenBank/DDBJ whole genome shotgun (WGS) entry which is preliminary data.</text>
</comment>
<proteinExistence type="predicted"/>
<evidence type="ECO:0000313" key="1">
    <source>
        <dbReference type="EMBL" id="MCG5029870.1"/>
    </source>
</evidence>
<evidence type="ECO:0000313" key="2">
    <source>
        <dbReference type="Proteomes" id="UP001297600"/>
    </source>
</evidence>
<protein>
    <submittedName>
        <fullName evidence="1">Uncharacterized protein</fullName>
    </submittedName>
</protein>
<reference evidence="1 2" key="1">
    <citation type="submission" date="2022-02" db="EMBL/GenBank/DDBJ databases">
        <title>Mesosutterella porci, a novel member of the family Sutterellaceae from pig feces.</title>
        <authorList>
            <person name="Wylensek D."/>
            <person name="Clavel T."/>
        </authorList>
    </citation>
    <scope>NUCLEOTIDE SEQUENCE [LARGE SCALE GENOMIC DNA]</scope>
    <source>
        <strain evidence="2">oilRF-744-wt-GAM-9</strain>
    </source>
</reference>
<dbReference type="Gene3D" id="1.10.3480.10">
    <property type="entry name" value="TorD-like"/>
    <property type="match status" value="1"/>
</dbReference>
<dbReference type="InterPro" id="IPR036411">
    <property type="entry name" value="TorD-like_sf"/>
</dbReference>
<sequence length="226" mass="25594">MDEHDDNPIKGINWQQVADRAMKLEYDRRRISVCGWFAAFFFNPIQRSRVVANWKLLCQCVSFAEQFTLARPQPAPDETLGDLSEVEAGLDRVKRAGPKVFSETELLKPESLTLDLDSYKNRLLDHYSQSGITVEPGLESLVDTLPAEFAFLQALIAQGSDDKEQARFFYGHLRPLGLASVKALCRNSESRPVERVADMMKRYLITEEALFKNGYSGDPASMRTLN</sequence>
<dbReference type="EMBL" id="JAKNCT010000001">
    <property type="protein sequence ID" value="MCG5029870.1"/>
    <property type="molecule type" value="Genomic_DNA"/>
</dbReference>
<keyword evidence="2" id="KW-1185">Reference proteome</keyword>
<organism evidence="1 2">
    <name type="scientific">Mesosutterella porci</name>
    <dbReference type="NCBI Taxonomy" id="2915351"/>
    <lineage>
        <taxon>Bacteria</taxon>
        <taxon>Pseudomonadati</taxon>
        <taxon>Pseudomonadota</taxon>
        <taxon>Betaproteobacteria</taxon>
        <taxon>Burkholderiales</taxon>
        <taxon>Sutterellaceae</taxon>
        <taxon>Mesosutterella</taxon>
    </lineage>
</organism>
<name>A0ABS9MMM2_9BURK</name>
<accession>A0ABS9MMM2</accession>
<dbReference type="Proteomes" id="UP001297600">
    <property type="component" value="Unassembled WGS sequence"/>
</dbReference>
<dbReference type="SUPFAM" id="SSF89155">
    <property type="entry name" value="TorD-like"/>
    <property type="match status" value="1"/>
</dbReference>